<evidence type="ECO:0000313" key="3">
    <source>
        <dbReference type="EMBL" id="CED83944.1"/>
    </source>
</evidence>
<keyword evidence="2" id="KW-0456">Lyase</keyword>
<dbReference type="AlphaFoldDB" id="A0A0F7STG5"/>
<proteinExistence type="predicted"/>
<evidence type="ECO:0000256" key="1">
    <source>
        <dbReference type="ARBA" id="ARBA00012344"/>
    </source>
</evidence>
<dbReference type="Pfam" id="PF04752">
    <property type="entry name" value="ChaC"/>
    <property type="match status" value="1"/>
</dbReference>
<dbReference type="PANTHER" id="PTHR12192:SF2">
    <property type="entry name" value="GLUTATHIONE-SPECIFIC GAMMA-GLUTAMYLCYCLOTRANSFERASE 2"/>
    <property type="match status" value="1"/>
</dbReference>
<dbReference type="PANTHER" id="PTHR12192">
    <property type="entry name" value="CATION TRANSPORT PROTEIN CHAC-RELATED"/>
    <property type="match status" value="1"/>
</dbReference>
<dbReference type="EMBL" id="LN483157">
    <property type="protein sequence ID" value="CED83944.1"/>
    <property type="molecule type" value="Genomic_DNA"/>
</dbReference>
<organism evidence="3">
    <name type="scientific">Phaffia rhodozyma</name>
    <name type="common">Yeast</name>
    <name type="synonym">Xanthophyllomyces dendrorhous</name>
    <dbReference type="NCBI Taxonomy" id="264483"/>
    <lineage>
        <taxon>Eukaryota</taxon>
        <taxon>Fungi</taxon>
        <taxon>Dikarya</taxon>
        <taxon>Basidiomycota</taxon>
        <taxon>Agaricomycotina</taxon>
        <taxon>Tremellomycetes</taxon>
        <taxon>Cystofilobasidiales</taxon>
        <taxon>Mrakiaceae</taxon>
        <taxon>Phaffia</taxon>
    </lineage>
</organism>
<protein>
    <recommendedName>
        <fullName evidence="1">glutathione-specific gamma-glutamylcyclotransferase</fullName>
        <ecNumber evidence="1">4.3.2.7</ecNumber>
    </recommendedName>
</protein>
<sequence length="205" mass="22642">MTLVFFGYGSLVWKPPPHTVGKKQGYVKGFIRRFAQSSNDHRGVPDRPGRVVTLVSAQDWEGITGERTSEEDAKVWGVGWEIDGSMESKVKADLDHREKNGYTVEQVAIYDLVDGVETVIVPDATIYVGKVDNEAFVGSEPLDFLAKRILSCQGPSGPNREYLYRLAGAVRGLVGDCQDAYLFELEETVRRLEKGETAQGAGSDR</sequence>
<dbReference type="InterPro" id="IPR013024">
    <property type="entry name" value="GGCT-like"/>
</dbReference>
<accession>A0A0F7STG5</accession>
<dbReference type="GO" id="GO:0005737">
    <property type="term" value="C:cytoplasm"/>
    <property type="evidence" value="ECO:0007669"/>
    <property type="project" value="TreeGrafter"/>
</dbReference>
<reference evidence="3" key="1">
    <citation type="submission" date="2014-08" db="EMBL/GenBank/DDBJ databases">
        <authorList>
            <person name="Sharma Rahul"/>
            <person name="Thines Marco"/>
        </authorList>
    </citation>
    <scope>NUCLEOTIDE SEQUENCE</scope>
</reference>
<dbReference type="GO" id="GO:0006751">
    <property type="term" value="P:glutathione catabolic process"/>
    <property type="evidence" value="ECO:0007669"/>
    <property type="project" value="InterPro"/>
</dbReference>
<dbReference type="EC" id="4.3.2.7" evidence="1"/>
<name>A0A0F7STG5_PHARH</name>
<evidence type="ECO:0000256" key="2">
    <source>
        <dbReference type="ARBA" id="ARBA00023239"/>
    </source>
</evidence>
<dbReference type="Gene3D" id="3.10.490.10">
    <property type="entry name" value="Gamma-glutamyl cyclotransferase-like"/>
    <property type="match status" value="1"/>
</dbReference>
<dbReference type="CDD" id="cd06661">
    <property type="entry name" value="GGCT_like"/>
    <property type="match status" value="1"/>
</dbReference>
<dbReference type="InterPro" id="IPR006840">
    <property type="entry name" value="ChaC"/>
</dbReference>
<dbReference type="GO" id="GO:0061928">
    <property type="term" value="F:glutathione specific gamma-glutamylcyclotransferase activity"/>
    <property type="evidence" value="ECO:0007669"/>
    <property type="project" value="UniProtKB-EC"/>
</dbReference>